<gene>
    <name evidence="4" type="ORF">CZ674_13280</name>
</gene>
<reference evidence="4 5" key="1">
    <citation type="submission" date="2017-02" db="EMBL/GenBank/DDBJ databases">
        <authorList>
            <person name="Peterson S.W."/>
        </authorList>
    </citation>
    <scope>NUCLEOTIDE SEQUENCE [LARGE SCALE GENOMIC DNA]</scope>
    <source>
        <strain evidence="4 5">LMG 22410</strain>
    </source>
</reference>
<dbReference type="InterPro" id="IPR027273">
    <property type="entry name" value="Neocarzinostatin-like"/>
</dbReference>
<keyword evidence="5" id="KW-1185">Reference proteome</keyword>
<evidence type="ECO:0000256" key="1">
    <source>
        <dbReference type="SAM" id="MobiDB-lite"/>
    </source>
</evidence>
<feature type="region of interest" description="Disordered" evidence="1">
    <location>
        <begin position="284"/>
        <end position="303"/>
    </location>
</feature>
<dbReference type="AlphaFoldDB" id="A0A1R4GMU9"/>
<organism evidence="4 5">
    <name type="scientific">Agrococcus casei LMG 22410</name>
    <dbReference type="NCBI Taxonomy" id="1255656"/>
    <lineage>
        <taxon>Bacteria</taxon>
        <taxon>Bacillati</taxon>
        <taxon>Actinomycetota</taxon>
        <taxon>Actinomycetes</taxon>
        <taxon>Micrococcales</taxon>
        <taxon>Microbacteriaceae</taxon>
        <taxon>Agrococcus</taxon>
    </lineage>
</organism>
<feature type="compositionally biased region" description="Acidic residues" evidence="1">
    <location>
        <begin position="223"/>
        <end position="233"/>
    </location>
</feature>
<feature type="transmembrane region" description="Helical" evidence="2">
    <location>
        <begin position="256"/>
        <end position="277"/>
    </location>
</feature>
<dbReference type="Gene3D" id="2.60.40.230">
    <property type="entry name" value="Neocarzinostatin-like"/>
    <property type="match status" value="1"/>
</dbReference>
<keyword evidence="3" id="KW-0732">Signal</keyword>
<keyword evidence="2" id="KW-1133">Transmembrane helix</keyword>
<evidence type="ECO:0000256" key="3">
    <source>
        <dbReference type="SAM" id="SignalP"/>
    </source>
</evidence>
<name>A0A1R4GMU9_9MICO</name>
<evidence type="ECO:0008006" key="6">
    <source>
        <dbReference type="Google" id="ProtNLM"/>
    </source>
</evidence>
<feature type="signal peptide" evidence="3">
    <location>
        <begin position="1"/>
        <end position="31"/>
    </location>
</feature>
<evidence type="ECO:0000256" key="2">
    <source>
        <dbReference type="SAM" id="Phobius"/>
    </source>
</evidence>
<dbReference type="SUPFAM" id="SSF49319">
    <property type="entry name" value="Actinoxanthin-like"/>
    <property type="match status" value="1"/>
</dbReference>
<feature type="chain" id="PRO_5012481297" description="Minor silk ampullate protein" evidence="3">
    <location>
        <begin position="32"/>
        <end position="303"/>
    </location>
</feature>
<proteinExistence type="predicted"/>
<dbReference type="EMBL" id="FUHU01000046">
    <property type="protein sequence ID" value="SJM69425.1"/>
    <property type="molecule type" value="Genomic_DNA"/>
</dbReference>
<evidence type="ECO:0000313" key="5">
    <source>
        <dbReference type="Proteomes" id="UP000195787"/>
    </source>
</evidence>
<keyword evidence="2" id="KW-0812">Transmembrane</keyword>
<protein>
    <recommendedName>
        <fullName evidence="6">Minor silk ampullate protein</fullName>
    </recommendedName>
</protein>
<dbReference type="Proteomes" id="UP000195787">
    <property type="component" value="Unassembled WGS sequence"/>
</dbReference>
<sequence>MRASAALRTVIAASAAALVLAGITPATPAQAAAQVSVSPAPSSDSATEVTLTGSGFQYQPNAPGGVYVFFGAVTDPSGGSWKPSQGGKSGTTFAYAGTSGAQLLVAFEGGDSAEAANGMIRADGSWSATMRIPGSVFEASFGNPHDGQNQQGQQIDCKVVQCGIITIGAHGLWNANNESFTPITFDGTTPTQNFDDEATVLEVPGGDSEADEPEAPSPTETAEAADVEADAEGDGGGQGDADQQVATADESGASTWIFIVLGAAVALLLGAVVLLIVRSRKPAVAGASQETAEGTDQERGDGA</sequence>
<accession>A0A1R4GMU9</accession>
<evidence type="ECO:0000313" key="4">
    <source>
        <dbReference type="EMBL" id="SJM69425.1"/>
    </source>
</evidence>
<keyword evidence="2" id="KW-0472">Membrane</keyword>
<feature type="region of interest" description="Disordered" evidence="1">
    <location>
        <begin position="203"/>
        <end position="247"/>
    </location>
</feature>